<dbReference type="InterPro" id="IPR003869">
    <property type="entry name" value="Polysac_CapD-like"/>
</dbReference>
<accession>A0A382U791</accession>
<proteinExistence type="inferred from homology"/>
<comment type="similarity">
    <text evidence="1">Belongs to the polysaccharide synthase family.</text>
</comment>
<reference evidence="3" key="1">
    <citation type="submission" date="2018-05" db="EMBL/GenBank/DDBJ databases">
        <authorList>
            <person name="Lanie J.A."/>
            <person name="Ng W.-L."/>
            <person name="Kazmierczak K.M."/>
            <person name="Andrzejewski T.M."/>
            <person name="Davidsen T.M."/>
            <person name="Wayne K.J."/>
            <person name="Tettelin H."/>
            <person name="Glass J.I."/>
            <person name="Rusch D."/>
            <person name="Podicherti R."/>
            <person name="Tsui H.-C.T."/>
            <person name="Winkler M.E."/>
        </authorList>
    </citation>
    <scope>NUCLEOTIDE SEQUENCE</scope>
</reference>
<name>A0A382U791_9ZZZZ</name>
<evidence type="ECO:0000313" key="3">
    <source>
        <dbReference type="EMBL" id="SVD29837.1"/>
    </source>
</evidence>
<feature type="domain" description="Polysaccharide biosynthesis protein CapD-like" evidence="2">
    <location>
        <begin position="57"/>
        <end position="295"/>
    </location>
</feature>
<dbReference type="InterPro" id="IPR036291">
    <property type="entry name" value="NAD(P)-bd_dom_sf"/>
</dbReference>
<dbReference type="PANTHER" id="PTHR43318">
    <property type="entry name" value="UDP-N-ACETYLGLUCOSAMINE 4,6-DEHYDRATASE"/>
    <property type="match status" value="1"/>
</dbReference>
<gene>
    <name evidence="3" type="ORF">METZ01_LOCUS382691</name>
</gene>
<feature type="non-terminal residue" evidence="3">
    <location>
        <position position="295"/>
    </location>
</feature>
<dbReference type="EMBL" id="UINC01141851">
    <property type="protein sequence ID" value="SVD29837.1"/>
    <property type="molecule type" value="Genomic_DNA"/>
</dbReference>
<dbReference type="SUPFAM" id="SSF51735">
    <property type="entry name" value="NAD(P)-binding Rossmann-fold domains"/>
    <property type="match status" value="1"/>
</dbReference>
<dbReference type="AlphaFoldDB" id="A0A382U791"/>
<dbReference type="InterPro" id="IPR051203">
    <property type="entry name" value="Polysaccharide_Synthase-Rel"/>
</dbReference>
<evidence type="ECO:0000256" key="1">
    <source>
        <dbReference type="ARBA" id="ARBA00007430"/>
    </source>
</evidence>
<evidence type="ECO:0000259" key="2">
    <source>
        <dbReference type="Pfam" id="PF02719"/>
    </source>
</evidence>
<protein>
    <recommendedName>
        <fullName evidence="2">Polysaccharide biosynthesis protein CapD-like domain-containing protein</fullName>
    </recommendedName>
</protein>
<feature type="non-terminal residue" evidence="3">
    <location>
        <position position="1"/>
    </location>
</feature>
<sequence>IEDFPVKVRILPGVSELAQGKVSISELKEVDIEDLLGRVKVLPDQNLLDKNIKGKSILVTGGGGSIGSEICRQICLNKPKILVIFDSSEFQLYSIKKELEKNFSDIKIEALLGNVTDSNRVKEVCGVFNIQTVFHSAAYKHVPIVEANPFEGIYNNVFGTLRCLFSALETNVETFVLISTDKAVRPTNIMGASKRLSELVLQAIANENSIKKETVITMVRFGNVLGSSGSAVPLFQEQINSGGPITITDPEIIRYFMTITEAAELVIQAGALAKGGDVFVLDMGEPVKIIELAKR</sequence>
<dbReference type="Gene3D" id="3.40.50.720">
    <property type="entry name" value="NAD(P)-binding Rossmann-like Domain"/>
    <property type="match status" value="2"/>
</dbReference>
<dbReference type="Pfam" id="PF02719">
    <property type="entry name" value="Polysacc_synt_2"/>
    <property type="match status" value="1"/>
</dbReference>
<dbReference type="PANTHER" id="PTHR43318:SF1">
    <property type="entry name" value="POLYSACCHARIDE BIOSYNTHESIS PROTEIN EPSC-RELATED"/>
    <property type="match status" value="1"/>
</dbReference>
<organism evidence="3">
    <name type="scientific">marine metagenome</name>
    <dbReference type="NCBI Taxonomy" id="408172"/>
    <lineage>
        <taxon>unclassified sequences</taxon>
        <taxon>metagenomes</taxon>
        <taxon>ecological metagenomes</taxon>
    </lineage>
</organism>